<accession>A0ABT9JRF0</accession>
<dbReference type="RefSeq" id="WP_306388897.1">
    <property type="nucleotide sequence ID" value="NZ_JAVCAP010000010.1"/>
</dbReference>
<evidence type="ECO:0000313" key="1">
    <source>
        <dbReference type="EMBL" id="MDP8567167.1"/>
    </source>
</evidence>
<evidence type="ECO:0000313" key="2">
    <source>
        <dbReference type="Proteomes" id="UP001225906"/>
    </source>
</evidence>
<keyword evidence="2" id="KW-1185">Reference proteome</keyword>
<gene>
    <name evidence="1" type="ORF">Q9291_04850</name>
</gene>
<name>A0ABT9JRF0_9PROT</name>
<reference evidence="2" key="1">
    <citation type="journal article" date="2019" name="Int. J. Syst. Evol. Microbiol.">
        <title>The Global Catalogue of Microorganisms (GCM) 10K type strain sequencing project: providing services to taxonomists for standard genome sequencing and annotation.</title>
        <authorList>
            <consortium name="The Broad Institute Genomics Platform"/>
            <consortium name="The Broad Institute Genome Sequencing Center for Infectious Disease"/>
            <person name="Wu L."/>
            <person name="Ma J."/>
        </authorList>
    </citation>
    <scope>NUCLEOTIDE SEQUENCE [LARGE SCALE GENOMIC DNA]</scope>
    <source>
        <strain evidence="2">VKM B-3159</strain>
    </source>
</reference>
<comment type="caution">
    <text evidence="1">The sequence shown here is derived from an EMBL/GenBank/DDBJ whole genome shotgun (WGS) entry which is preliminary data.</text>
</comment>
<sequence>MKKQNQVNEDGLVFLCLLFSTILLTGDVCRHAVCHAHGCKLILTDQAAIA</sequence>
<protein>
    <submittedName>
        <fullName evidence="1">Uncharacterized protein</fullName>
    </submittedName>
</protein>
<proteinExistence type="predicted"/>
<organism evidence="1 2">
    <name type="scientific">Methylophilus aquaticus</name>
    <dbReference type="NCBI Taxonomy" id="1971610"/>
    <lineage>
        <taxon>Bacteria</taxon>
        <taxon>Pseudomonadati</taxon>
        <taxon>Pseudomonadota</taxon>
        <taxon>Betaproteobacteria</taxon>
        <taxon>Nitrosomonadales</taxon>
        <taxon>Methylophilaceae</taxon>
        <taxon>Methylophilus</taxon>
    </lineage>
</organism>
<dbReference type="Proteomes" id="UP001225906">
    <property type="component" value="Unassembled WGS sequence"/>
</dbReference>
<dbReference type="EMBL" id="JAVCAP010000010">
    <property type="protein sequence ID" value="MDP8567167.1"/>
    <property type="molecule type" value="Genomic_DNA"/>
</dbReference>